<evidence type="ECO:0000313" key="1">
    <source>
        <dbReference type="EMBL" id="RED22656.1"/>
    </source>
</evidence>
<sequence length="347" mass="39340">MHYNLVQMIQTKITTIALLFILNSNCTGQTSNIQKTSKMTKETTNINPLLCDPEAGFCGLPDNSPTDKSIENTADKSIKIIYFTDPICSSCWGIEPQLRKLKLEYGTNYEIEYRMGGLLPDWSYNSGGISKPSDVAHHWDEASLYYDMPIDGDIWIEDPLHSSYPPSIAFKAAEIQNHKKALLFLRELKEMVFMRKLNITKWENIAAAAEKTGLNVNQLKTDYEGKAQILFEQDLKLAKELGVRGFPTIFFSNNNGEKEIIYGSKPYAFYETALLKLDPTAQKAEYNKNWETVFSKYNSLTAKEFAELTGNPRKESERILNQLADNGSLRKITTKNGSLWTLIKAAQ</sequence>
<dbReference type="AlphaFoldDB" id="A0A3D9FQS9"/>
<protein>
    <submittedName>
        <fullName evidence="1">Putative DsbA family dithiol-disulfide isomerase</fullName>
    </submittedName>
</protein>
<dbReference type="PANTHER" id="PTHR13887:SF47">
    <property type="entry name" value="CLPXP ADAPTER PROTEIN SPXH"/>
    <property type="match status" value="1"/>
</dbReference>
<dbReference type="EMBL" id="QRDQ01000010">
    <property type="protein sequence ID" value="RED22656.1"/>
    <property type="molecule type" value="Genomic_DNA"/>
</dbReference>
<dbReference type="InterPro" id="IPR036249">
    <property type="entry name" value="Thioredoxin-like_sf"/>
</dbReference>
<dbReference type="PANTHER" id="PTHR13887">
    <property type="entry name" value="GLUTATHIONE S-TRANSFERASE KAPPA"/>
    <property type="match status" value="1"/>
</dbReference>
<dbReference type="Proteomes" id="UP000257004">
    <property type="component" value="Unassembled WGS sequence"/>
</dbReference>
<name>A0A3D9FQS9_9FLAO</name>
<dbReference type="CDD" id="cd03025">
    <property type="entry name" value="DsbA_FrnE_like"/>
    <property type="match status" value="1"/>
</dbReference>
<proteinExistence type="predicted"/>
<organism evidence="1 2">
    <name type="scientific">Flavobacterium cutihirudinis</name>
    <dbReference type="NCBI Taxonomy" id="1265740"/>
    <lineage>
        <taxon>Bacteria</taxon>
        <taxon>Pseudomonadati</taxon>
        <taxon>Bacteroidota</taxon>
        <taxon>Flavobacteriia</taxon>
        <taxon>Flavobacteriales</taxon>
        <taxon>Flavobacteriaceae</taxon>
        <taxon>Flavobacterium</taxon>
    </lineage>
</organism>
<dbReference type="Pfam" id="PF13743">
    <property type="entry name" value="Thioredoxin_5"/>
    <property type="match status" value="1"/>
</dbReference>
<accession>A0A3D9FQS9</accession>
<dbReference type="Gene3D" id="1.10.472.60">
    <property type="entry name" value="putative protein disulfide isomerase domain"/>
    <property type="match status" value="1"/>
</dbReference>
<keyword evidence="2" id="KW-1185">Reference proteome</keyword>
<keyword evidence="1" id="KW-0413">Isomerase</keyword>
<dbReference type="Gene3D" id="3.40.30.10">
    <property type="entry name" value="Glutaredoxin"/>
    <property type="match status" value="1"/>
</dbReference>
<comment type="caution">
    <text evidence="1">The sequence shown here is derived from an EMBL/GenBank/DDBJ whole genome shotgun (WGS) entry which is preliminary data.</text>
</comment>
<dbReference type="SUPFAM" id="SSF52833">
    <property type="entry name" value="Thioredoxin-like"/>
    <property type="match status" value="1"/>
</dbReference>
<dbReference type="GO" id="GO:0016853">
    <property type="term" value="F:isomerase activity"/>
    <property type="evidence" value="ECO:0007669"/>
    <property type="project" value="UniProtKB-KW"/>
</dbReference>
<evidence type="ECO:0000313" key="2">
    <source>
        <dbReference type="Proteomes" id="UP000257004"/>
    </source>
</evidence>
<gene>
    <name evidence="1" type="ORF">BD847_3286</name>
</gene>
<reference evidence="1 2" key="1">
    <citation type="submission" date="2018-07" db="EMBL/GenBank/DDBJ databases">
        <title>Genomic Encyclopedia of Archaeal and Bacterial Type Strains, Phase II (KMG-II): from individual species to whole genera.</title>
        <authorList>
            <person name="Goeker M."/>
        </authorList>
    </citation>
    <scope>NUCLEOTIDE SEQUENCE [LARGE SCALE GENOMIC DNA]</scope>
    <source>
        <strain evidence="1 2">DSM 25795</strain>
    </source>
</reference>